<keyword evidence="5" id="KW-1185">Reference proteome</keyword>
<evidence type="ECO:0000313" key="4">
    <source>
        <dbReference type="Proteomes" id="UP001138672"/>
    </source>
</evidence>
<gene>
    <name evidence="2" type="ORF">J2Z56_002610</name>
    <name evidence="3" type="ORF">J2Z57_002359</name>
</gene>
<dbReference type="Proteomes" id="UP001138672">
    <property type="component" value="Unassembled WGS sequence"/>
</dbReference>
<proteinExistence type="predicted"/>
<evidence type="ECO:0000313" key="5">
    <source>
        <dbReference type="Proteomes" id="UP001231587"/>
    </source>
</evidence>
<name>A0A9X1CCV4_9FLAO</name>
<feature type="signal peptide" evidence="1">
    <location>
        <begin position="1"/>
        <end position="21"/>
    </location>
</feature>
<dbReference type="Proteomes" id="UP001231587">
    <property type="component" value="Unassembled WGS sequence"/>
</dbReference>
<evidence type="ECO:0000256" key="1">
    <source>
        <dbReference type="SAM" id="SignalP"/>
    </source>
</evidence>
<organism evidence="2 4">
    <name type="scientific">Formosa algae</name>
    <dbReference type="NCBI Taxonomy" id="225843"/>
    <lineage>
        <taxon>Bacteria</taxon>
        <taxon>Pseudomonadati</taxon>
        <taxon>Bacteroidota</taxon>
        <taxon>Flavobacteriia</taxon>
        <taxon>Flavobacteriales</taxon>
        <taxon>Flavobacteriaceae</taxon>
        <taxon>Formosa</taxon>
    </lineage>
</organism>
<dbReference type="EMBL" id="JAGGJQ010000007">
    <property type="protein sequence ID" value="MBP1840680.1"/>
    <property type="molecule type" value="Genomic_DNA"/>
</dbReference>
<dbReference type="AlphaFoldDB" id="A0A9X1CCV4"/>
<sequence>MKNFYLVITSVLLLLSSSCNSDDDTTNNALLYGNYTGEFTVIYNDSTMYSNPVTVQFYTDDTYISSGNENYFPAGGSGSFSSNTETLECYDGNFWTANFDWNLILSGSYTYTKTEDSLVFSAYKNNLGNFTYKLIKTE</sequence>
<protein>
    <recommendedName>
        <fullName evidence="6">Lipocalin-like domain-containing protein</fullName>
    </recommendedName>
</protein>
<dbReference type="EMBL" id="JAUSUU010000007">
    <property type="protein sequence ID" value="MDQ0335907.1"/>
    <property type="molecule type" value="Genomic_DNA"/>
</dbReference>
<reference evidence="2" key="1">
    <citation type="submission" date="2021-03" db="EMBL/GenBank/DDBJ databases">
        <title>Genomic Encyclopedia of Type Strains, Phase IV (KMG-IV): sequencing the most valuable type-strain genomes for metagenomic binning, comparative biology and taxonomic classification.</title>
        <authorList>
            <person name="Goeker M."/>
        </authorList>
    </citation>
    <scope>NUCLEOTIDE SEQUENCE</scope>
    <source>
        <strain evidence="2">DSM 15523</strain>
        <strain evidence="3 5">DSM 16476</strain>
    </source>
</reference>
<accession>A0A9X1CCV4</accession>
<dbReference type="RefSeq" id="WP_057780171.1">
    <property type="nucleotide sequence ID" value="NZ_JAGGJQ010000007.1"/>
</dbReference>
<evidence type="ECO:0008006" key="6">
    <source>
        <dbReference type="Google" id="ProtNLM"/>
    </source>
</evidence>
<evidence type="ECO:0000313" key="3">
    <source>
        <dbReference type="EMBL" id="MDQ0335907.1"/>
    </source>
</evidence>
<comment type="caution">
    <text evidence="2">The sequence shown here is derived from an EMBL/GenBank/DDBJ whole genome shotgun (WGS) entry which is preliminary data.</text>
</comment>
<dbReference type="PROSITE" id="PS51257">
    <property type="entry name" value="PROKAR_LIPOPROTEIN"/>
    <property type="match status" value="1"/>
</dbReference>
<keyword evidence="1" id="KW-0732">Signal</keyword>
<dbReference type="OrthoDB" id="708590at2"/>
<evidence type="ECO:0000313" key="2">
    <source>
        <dbReference type="EMBL" id="MBP1840680.1"/>
    </source>
</evidence>
<feature type="chain" id="PRO_5040752586" description="Lipocalin-like domain-containing protein" evidence="1">
    <location>
        <begin position="22"/>
        <end position="138"/>
    </location>
</feature>